<protein>
    <submittedName>
        <fullName evidence="2">RIKEN cDNA A930033H14 gene</fullName>
    </submittedName>
</protein>
<accession>A0A8C6N591</accession>
<dbReference type="GeneTree" id="ENSGT00860000135730"/>
<feature type="compositionally biased region" description="Pro residues" evidence="1">
    <location>
        <begin position="61"/>
        <end position="73"/>
    </location>
</feature>
<reference evidence="2" key="1">
    <citation type="submission" date="2025-08" db="UniProtKB">
        <authorList>
            <consortium name="Ensembl"/>
        </authorList>
    </citation>
    <scope>IDENTIFICATION</scope>
</reference>
<proteinExistence type="predicted"/>
<organism evidence="2 3">
    <name type="scientific">Mus spicilegus</name>
    <name type="common">Mound-building mouse</name>
    <dbReference type="NCBI Taxonomy" id="10103"/>
    <lineage>
        <taxon>Eukaryota</taxon>
        <taxon>Metazoa</taxon>
        <taxon>Chordata</taxon>
        <taxon>Craniata</taxon>
        <taxon>Vertebrata</taxon>
        <taxon>Euteleostomi</taxon>
        <taxon>Mammalia</taxon>
        <taxon>Eutheria</taxon>
        <taxon>Euarchontoglires</taxon>
        <taxon>Glires</taxon>
        <taxon>Rodentia</taxon>
        <taxon>Myomorpha</taxon>
        <taxon>Muroidea</taxon>
        <taxon>Muridae</taxon>
        <taxon>Murinae</taxon>
        <taxon>Mus</taxon>
        <taxon>Mus</taxon>
    </lineage>
</organism>
<name>A0A8C6N591_MUSSI</name>
<sequence length="103" mass="10891">MKPGPGVFELWDARWRRCCGCTHTGGAWAPGPGSACVPQPRGPGLKPSGDQSRAGCVRAVPAPPPRSIPPTPEHPLALSPGLRKRNLGRENQLRGHCGLSSRL</sequence>
<evidence type="ECO:0000313" key="3">
    <source>
        <dbReference type="Proteomes" id="UP000694415"/>
    </source>
</evidence>
<dbReference type="Ensembl" id="ENSMSIT00000045930.1">
    <property type="protein sequence ID" value="ENSMSIP00000036449.1"/>
    <property type="gene ID" value="ENSMSIG00000030348.1"/>
</dbReference>
<evidence type="ECO:0000256" key="1">
    <source>
        <dbReference type="SAM" id="MobiDB-lite"/>
    </source>
</evidence>
<dbReference type="AlphaFoldDB" id="A0A8C6N591"/>
<dbReference type="Proteomes" id="UP000694415">
    <property type="component" value="Unplaced"/>
</dbReference>
<reference evidence="2" key="2">
    <citation type="submission" date="2025-09" db="UniProtKB">
        <authorList>
            <consortium name="Ensembl"/>
        </authorList>
    </citation>
    <scope>IDENTIFICATION</scope>
</reference>
<keyword evidence="3" id="KW-1185">Reference proteome</keyword>
<feature type="region of interest" description="Disordered" evidence="1">
    <location>
        <begin position="39"/>
        <end position="103"/>
    </location>
</feature>
<evidence type="ECO:0000313" key="2">
    <source>
        <dbReference type="Ensembl" id="ENSMSIP00000036449.1"/>
    </source>
</evidence>